<dbReference type="Proteomes" id="UP000014975">
    <property type="component" value="Unassembled WGS sequence"/>
</dbReference>
<dbReference type="Pfam" id="PF05016">
    <property type="entry name" value="ParE_toxin"/>
    <property type="match status" value="1"/>
</dbReference>
<reference evidence="4 5" key="1">
    <citation type="journal article" date="2013" name="Genome Announc.">
        <title>Draft genome sequences for three mercury-methylating, sulfate-reducing bacteria.</title>
        <authorList>
            <person name="Brown S.D."/>
            <person name="Hurt R.A.Jr."/>
            <person name="Gilmour C.C."/>
            <person name="Elias D.A."/>
        </authorList>
    </citation>
    <scope>NUCLEOTIDE SEQUENCE [LARGE SCALE GENOMIC DNA]</scope>
    <source>
        <strain evidence="4 5">DSM 16529</strain>
    </source>
</reference>
<dbReference type="eggNOG" id="COG3668">
    <property type="taxonomic scope" value="Bacteria"/>
</dbReference>
<dbReference type="PANTHER" id="PTHR33755:SF9">
    <property type="entry name" value="TOXIN PARE1"/>
    <property type="match status" value="1"/>
</dbReference>
<protein>
    <recommendedName>
        <fullName evidence="3">Toxin</fullName>
    </recommendedName>
</protein>
<keyword evidence="5" id="KW-1185">Reference proteome</keyword>
<evidence type="ECO:0000256" key="2">
    <source>
        <dbReference type="ARBA" id="ARBA00022649"/>
    </source>
</evidence>
<dbReference type="RefSeq" id="WP_020885469.1">
    <property type="nucleotide sequence ID" value="NZ_ATHI01000011.1"/>
</dbReference>
<keyword evidence="2" id="KW-1277">Toxin-antitoxin system</keyword>
<evidence type="ECO:0000256" key="3">
    <source>
        <dbReference type="PIRNR" id="PIRNR029218"/>
    </source>
</evidence>
<dbReference type="Gene3D" id="3.30.2310.20">
    <property type="entry name" value="RelE-like"/>
    <property type="match status" value="1"/>
</dbReference>
<dbReference type="InterPro" id="IPR051803">
    <property type="entry name" value="TA_system_RelE-like_toxin"/>
</dbReference>
<dbReference type="InterPro" id="IPR007712">
    <property type="entry name" value="RelE/ParE_toxin"/>
</dbReference>
<dbReference type="InterPro" id="IPR035093">
    <property type="entry name" value="RelE/ParE_toxin_dom_sf"/>
</dbReference>
<comment type="caution">
    <text evidence="4">The sequence shown here is derived from an EMBL/GenBank/DDBJ whole genome shotgun (WGS) entry which is preliminary data.</text>
</comment>
<dbReference type="PIRSF" id="PIRSF029218">
    <property type="entry name" value="ParE"/>
    <property type="match status" value="1"/>
</dbReference>
<evidence type="ECO:0000313" key="5">
    <source>
        <dbReference type="Proteomes" id="UP000014975"/>
    </source>
</evidence>
<dbReference type="OrthoDB" id="5457915at2"/>
<organism evidence="4 5">
    <name type="scientific">Alkalidesulfovibrio alkalitolerans DSM 16529</name>
    <dbReference type="NCBI Taxonomy" id="1121439"/>
    <lineage>
        <taxon>Bacteria</taxon>
        <taxon>Pseudomonadati</taxon>
        <taxon>Thermodesulfobacteriota</taxon>
        <taxon>Desulfovibrionia</taxon>
        <taxon>Desulfovibrionales</taxon>
        <taxon>Desulfovibrionaceae</taxon>
        <taxon>Alkalidesulfovibrio</taxon>
    </lineage>
</organism>
<proteinExistence type="inferred from homology"/>
<dbReference type="PANTHER" id="PTHR33755">
    <property type="entry name" value="TOXIN PARE1-RELATED"/>
    <property type="match status" value="1"/>
</dbReference>
<evidence type="ECO:0000256" key="1">
    <source>
        <dbReference type="ARBA" id="ARBA00006226"/>
    </source>
</evidence>
<gene>
    <name evidence="4" type="ORF">dsat_0063</name>
</gene>
<dbReference type="EMBL" id="ATHI01000011">
    <property type="protein sequence ID" value="EPR34415.1"/>
    <property type="molecule type" value="Genomic_DNA"/>
</dbReference>
<name>S7TCY7_9BACT</name>
<accession>S7TCY7</accession>
<dbReference type="PATRIC" id="fig|1121439.3.peg.1278"/>
<dbReference type="AlphaFoldDB" id="S7TCY7"/>
<dbReference type="InterPro" id="IPR028344">
    <property type="entry name" value="ParE1/4"/>
</dbReference>
<sequence>MAEVRITPAAKTHLLDIWAYTEQTWGEARADAYLLEIEAVFRQLAAAPLLGRPRPEIREGFRSIPAGSHVIFHTVTPDKAYVNIIGVLHAKMDVSSRL</sequence>
<comment type="similarity">
    <text evidence="1 3">Belongs to the RelE toxin family.</text>
</comment>
<evidence type="ECO:0000313" key="4">
    <source>
        <dbReference type="EMBL" id="EPR34415.1"/>
    </source>
</evidence>